<dbReference type="STRING" id="28128.HMPREF3226_02648"/>
<protein>
    <submittedName>
        <fullName evidence="1">Uncharacterized protein</fullName>
    </submittedName>
</protein>
<dbReference type="PATRIC" id="fig|28128.5.peg.2724"/>
<gene>
    <name evidence="1" type="ORF">HMPREF3226_02648</name>
</gene>
<dbReference type="EMBL" id="LRQG01000253">
    <property type="protein sequence ID" value="KXA32632.1"/>
    <property type="molecule type" value="Genomic_DNA"/>
</dbReference>
<name>A0A133PU74_9BACT</name>
<proteinExistence type="predicted"/>
<dbReference type="AlphaFoldDB" id="A0A133PU74"/>
<accession>A0A133PU74</accession>
<organism evidence="1 2">
    <name type="scientific">Prevotella corporis</name>
    <dbReference type="NCBI Taxonomy" id="28128"/>
    <lineage>
        <taxon>Bacteria</taxon>
        <taxon>Pseudomonadati</taxon>
        <taxon>Bacteroidota</taxon>
        <taxon>Bacteroidia</taxon>
        <taxon>Bacteroidales</taxon>
        <taxon>Prevotellaceae</taxon>
        <taxon>Prevotella</taxon>
    </lineage>
</organism>
<dbReference type="Proteomes" id="UP000070533">
    <property type="component" value="Unassembled WGS sequence"/>
</dbReference>
<evidence type="ECO:0000313" key="2">
    <source>
        <dbReference type="Proteomes" id="UP000070533"/>
    </source>
</evidence>
<comment type="caution">
    <text evidence="1">The sequence shown here is derived from an EMBL/GenBank/DDBJ whole genome shotgun (WGS) entry which is preliminary data.</text>
</comment>
<sequence length="56" mass="6867">MYLQFISVKTHWFHQKVLSLHYQIKCSLRHCRIKKGKETCSFPNRNPFILYSFLFC</sequence>
<evidence type="ECO:0000313" key="1">
    <source>
        <dbReference type="EMBL" id="KXA32632.1"/>
    </source>
</evidence>
<reference evidence="2" key="1">
    <citation type="submission" date="2016-01" db="EMBL/GenBank/DDBJ databases">
        <authorList>
            <person name="Mitreva M."/>
            <person name="Pepin K.H."/>
            <person name="Mihindukulasuriya K.A."/>
            <person name="Fulton R."/>
            <person name="Fronick C."/>
            <person name="O'Laughlin M."/>
            <person name="Miner T."/>
            <person name="Herter B."/>
            <person name="Rosa B.A."/>
            <person name="Cordes M."/>
            <person name="Tomlinson C."/>
            <person name="Wollam A."/>
            <person name="Palsikar V.B."/>
            <person name="Mardis E.R."/>
            <person name="Wilson R.K."/>
        </authorList>
    </citation>
    <scope>NUCLEOTIDE SEQUENCE [LARGE SCALE GENOMIC DNA]</scope>
    <source>
        <strain evidence="2">MJR7716</strain>
    </source>
</reference>
<keyword evidence="2" id="KW-1185">Reference proteome</keyword>